<dbReference type="EMBL" id="CALTRL010000079">
    <property type="protein sequence ID" value="CAH7666230.1"/>
    <property type="molecule type" value="Genomic_DNA"/>
</dbReference>
<dbReference type="PROSITE" id="PS50082">
    <property type="entry name" value="WD_REPEATS_2"/>
    <property type="match status" value="6"/>
</dbReference>
<dbReference type="GO" id="GO:0010992">
    <property type="term" value="P:ubiquitin recycling"/>
    <property type="evidence" value="ECO:0007669"/>
    <property type="project" value="TreeGrafter"/>
</dbReference>
<keyword evidence="7" id="KW-1185">Reference proteome</keyword>
<name>A0AAV0AHL2_PHAPC</name>
<dbReference type="Pfam" id="PF00400">
    <property type="entry name" value="WD40"/>
    <property type="match status" value="5"/>
</dbReference>
<dbReference type="Pfam" id="PF12937">
    <property type="entry name" value="F-box-like"/>
    <property type="match status" value="1"/>
</dbReference>
<dbReference type="InterPro" id="IPR036047">
    <property type="entry name" value="F-box-like_dom_sf"/>
</dbReference>
<comment type="caution">
    <text evidence="6">The sequence shown here is derived from an EMBL/GenBank/DDBJ whole genome shotgun (WGS) entry which is preliminary data.</text>
</comment>
<evidence type="ECO:0000256" key="2">
    <source>
        <dbReference type="ARBA" id="ARBA00022737"/>
    </source>
</evidence>
<feature type="compositionally biased region" description="Basic and acidic residues" evidence="4">
    <location>
        <begin position="1"/>
        <end position="11"/>
    </location>
</feature>
<proteinExistence type="predicted"/>
<gene>
    <name evidence="6" type="ORF">PPACK8108_LOCUS567</name>
</gene>
<feature type="compositionally biased region" description="Acidic residues" evidence="4">
    <location>
        <begin position="385"/>
        <end position="400"/>
    </location>
</feature>
<reference evidence="6" key="1">
    <citation type="submission" date="2022-06" db="EMBL/GenBank/DDBJ databases">
        <authorList>
            <consortium name="SYNGENTA / RWTH Aachen University"/>
        </authorList>
    </citation>
    <scope>NUCLEOTIDE SEQUENCE</scope>
</reference>
<evidence type="ECO:0000313" key="7">
    <source>
        <dbReference type="Proteomes" id="UP001153365"/>
    </source>
</evidence>
<evidence type="ECO:0000256" key="3">
    <source>
        <dbReference type="PROSITE-ProRule" id="PRU00221"/>
    </source>
</evidence>
<dbReference type="AlphaFoldDB" id="A0AAV0AHL2"/>
<dbReference type="GO" id="GO:0005737">
    <property type="term" value="C:cytoplasm"/>
    <property type="evidence" value="ECO:0007669"/>
    <property type="project" value="TreeGrafter"/>
</dbReference>
<dbReference type="GO" id="GO:0005634">
    <property type="term" value="C:nucleus"/>
    <property type="evidence" value="ECO:0007669"/>
    <property type="project" value="TreeGrafter"/>
</dbReference>
<feature type="region of interest" description="Disordered" evidence="4">
    <location>
        <begin position="197"/>
        <end position="217"/>
    </location>
</feature>
<dbReference type="InterPro" id="IPR020472">
    <property type="entry name" value="WD40_PAC1"/>
</dbReference>
<dbReference type="SUPFAM" id="SSF50978">
    <property type="entry name" value="WD40 repeat-like"/>
    <property type="match status" value="1"/>
</dbReference>
<evidence type="ECO:0000256" key="1">
    <source>
        <dbReference type="ARBA" id="ARBA00022574"/>
    </source>
</evidence>
<dbReference type="CDD" id="cd00200">
    <property type="entry name" value="WD40"/>
    <property type="match status" value="1"/>
</dbReference>
<feature type="repeat" description="WD" evidence="3">
    <location>
        <begin position="467"/>
        <end position="506"/>
    </location>
</feature>
<dbReference type="SUPFAM" id="SSF81383">
    <property type="entry name" value="F-box domain"/>
    <property type="match status" value="1"/>
</dbReference>
<dbReference type="InterPro" id="IPR019775">
    <property type="entry name" value="WD40_repeat_CS"/>
</dbReference>
<keyword evidence="2" id="KW-0677">Repeat</keyword>
<protein>
    <submittedName>
        <fullName evidence="6">WD40-repeat-containing domain protein</fullName>
    </submittedName>
</protein>
<dbReference type="InterPro" id="IPR001810">
    <property type="entry name" value="F-box_dom"/>
</dbReference>
<dbReference type="InterPro" id="IPR001680">
    <property type="entry name" value="WD40_rpt"/>
</dbReference>
<feature type="repeat" description="WD" evidence="3">
    <location>
        <begin position="507"/>
        <end position="548"/>
    </location>
</feature>
<dbReference type="PROSITE" id="PS50181">
    <property type="entry name" value="FBOX"/>
    <property type="match status" value="1"/>
</dbReference>
<feature type="region of interest" description="Disordered" evidence="4">
    <location>
        <begin position="1"/>
        <end position="31"/>
    </location>
</feature>
<feature type="repeat" description="WD" evidence="3">
    <location>
        <begin position="316"/>
        <end position="355"/>
    </location>
</feature>
<dbReference type="InterPro" id="IPR015943">
    <property type="entry name" value="WD40/YVTN_repeat-like_dom_sf"/>
</dbReference>
<organism evidence="6 7">
    <name type="scientific">Phakopsora pachyrhizi</name>
    <name type="common">Asian soybean rust disease fungus</name>
    <dbReference type="NCBI Taxonomy" id="170000"/>
    <lineage>
        <taxon>Eukaryota</taxon>
        <taxon>Fungi</taxon>
        <taxon>Dikarya</taxon>
        <taxon>Basidiomycota</taxon>
        <taxon>Pucciniomycotina</taxon>
        <taxon>Pucciniomycetes</taxon>
        <taxon>Pucciniales</taxon>
        <taxon>Phakopsoraceae</taxon>
        <taxon>Phakopsora</taxon>
    </lineage>
</organism>
<dbReference type="PROSITE" id="PS00678">
    <property type="entry name" value="WD_REPEATS_1"/>
    <property type="match status" value="3"/>
</dbReference>
<feature type="region of interest" description="Disordered" evidence="4">
    <location>
        <begin position="376"/>
        <end position="405"/>
    </location>
</feature>
<dbReference type="InterPro" id="IPR036322">
    <property type="entry name" value="WD40_repeat_dom_sf"/>
</dbReference>
<evidence type="ECO:0000259" key="5">
    <source>
        <dbReference type="PROSITE" id="PS50181"/>
    </source>
</evidence>
<dbReference type="SMART" id="SM00256">
    <property type="entry name" value="FBOX"/>
    <property type="match status" value="1"/>
</dbReference>
<sequence>MKGFDGERYEGSDESVSRTSPPPPATHHQFINPSHLQPLILQPLPSDALKHSQPPTHPLHHSHSSQPQISTLISLPSLISQYSHLPIQLKQYTLFYLLKQSQVPVLQFAQSLIGPALKRDLISDLPPEISALVLSKLDGQSLCRLTCVNQTWKSLIDGGRSIWKTRLVEEDLWVGAGTEQIEAQECLLTEAGISRTETASSSITPATPPNSRIRTESSSNRIRPLIIDPPPPHPHPLNPNTRRLSSSVDPYKLVYRKRFLTRQNWMRREPRRTSFQGHALTVVTCLQFDWEKMVAASDDNVVHSYELRSGRRLMSFVGHQGGVWALQFVGDTLVTGSTDRTVRVWDMASGRNTHVFHGHTSTVRCLQIVEPVDLNPQDEYRSELDSEDQEEDREDGDCEEDHLRGSTNWEPAYPMIVTGSRDYTLRVWRLPTPSDEEYIGYPAPGSPEETGAMIDCSNSNPFHLHHLTGHGHAVRALAAYGRTMVSGSYDSTVRVWDILTGECKQEMRGHTQKVYSVVLDHFRSRCASGSMDNTVRLWDLRTGSCLKVLGEHSSLVGLLGLSPNRLVSAAADSTLRIWDPSDGISKQELRGHLGAITCFSHDQFRVVSGADGTLKLWNPSNGELVRDLLNGFSAVWQVGIDERYCVVAVQRGNESEYVVLDFGGTDGKSQEEDQDLEDIPELDWIDRSQPDVNSNENVIELEQ</sequence>
<keyword evidence="1 3" id="KW-0853">WD repeat</keyword>
<evidence type="ECO:0000256" key="4">
    <source>
        <dbReference type="SAM" id="MobiDB-lite"/>
    </source>
</evidence>
<dbReference type="Proteomes" id="UP001153365">
    <property type="component" value="Unassembled WGS sequence"/>
</dbReference>
<feature type="domain" description="F-box" evidence="5">
    <location>
        <begin position="119"/>
        <end position="166"/>
    </location>
</feature>
<dbReference type="GO" id="GO:0043130">
    <property type="term" value="F:ubiquitin binding"/>
    <property type="evidence" value="ECO:0007669"/>
    <property type="project" value="TreeGrafter"/>
</dbReference>
<feature type="region of interest" description="Disordered" evidence="4">
    <location>
        <begin position="680"/>
        <end position="703"/>
    </location>
</feature>
<feature type="repeat" description="WD" evidence="3">
    <location>
        <begin position="406"/>
        <end position="438"/>
    </location>
</feature>
<feature type="region of interest" description="Disordered" evidence="4">
    <location>
        <begin position="46"/>
        <end position="65"/>
    </location>
</feature>
<dbReference type="GO" id="GO:0043161">
    <property type="term" value="P:proteasome-mediated ubiquitin-dependent protein catabolic process"/>
    <property type="evidence" value="ECO:0007669"/>
    <property type="project" value="TreeGrafter"/>
</dbReference>
<dbReference type="SMART" id="SM00320">
    <property type="entry name" value="WD40"/>
    <property type="match status" value="7"/>
</dbReference>
<accession>A0AAV0AHL2</accession>
<dbReference type="Gene3D" id="2.130.10.10">
    <property type="entry name" value="YVTN repeat-like/Quinoprotein amine dehydrogenase"/>
    <property type="match status" value="1"/>
</dbReference>
<evidence type="ECO:0000313" key="6">
    <source>
        <dbReference type="EMBL" id="CAH7666230.1"/>
    </source>
</evidence>
<feature type="repeat" description="WD" evidence="3">
    <location>
        <begin position="589"/>
        <end position="627"/>
    </location>
</feature>
<dbReference type="Gene3D" id="1.20.1280.50">
    <property type="match status" value="1"/>
</dbReference>
<dbReference type="PANTHER" id="PTHR19849">
    <property type="entry name" value="PHOSPHOLIPASE A-2-ACTIVATING PROTEIN"/>
    <property type="match status" value="1"/>
</dbReference>
<dbReference type="FunFam" id="2.130.10.10:FF:001079">
    <property type="entry name" value="Cell division control protein 4"/>
    <property type="match status" value="1"/>
</dbReference>
<dbReference type="PANTHER" id="PTHR19849:SF1">
    <property type="entry name" value="F-BOX_WD REPEAT-CONTAINING PROTEIN 7"/>
    <property type="match status" value="1"/>
</dbReference>
<dbReference type="PROSITE" id="PS50294">
    <property type="entry name" value="WD_REPEATS_REGION"/>
    <property type="match status" value="4"/>
</dbReference>
<feature type="repeat" description="WD" evidence="3">
    <location>
        <begin position="549"/>
        <end position="579"/>
    </location>
</feature>
<dbReference type="PRINTS" id="PR00320">
    <property type="entry name" value="GPROTEINBRPT"/>
</dbReference>